<comment type="catalytic activity">
    <reaction evidence="15">
        <text>a 1,2-diacyl-sn-glycero-3-phospho-N,N-dimethylethanolamine + S-adenosyl-L-methionine = a 1,2-diacyl-sn-glycero-3-phosphocholine + S-adenosyl-L-homocysteine + H(+)</text>
        <dbReference type="Rhea" id="RHEA:32739"/>
        <dbReference type="ChEBI" id="CHEBI:15378"/>
        <dbReference type="ChEBI" id="CHEBI:57643"/>
        <dbReference type="ChEBI" id="CHEBI:57856"/>
        <dbReference type="ChEBI" id="CHEBI:59789"/>
        <dbReference type="ChEBI" id="CHEBI:64572"/>
        <dbReference type="EC" id="2.1.1.71"/>
    </reaction>
</comment>
<keyword evidence="14 17" id="KW-1208">Phospholipid metabolism</keyword>
<evidence type="ECO:0000256" key="12">
    <source>
        <dbReference type="ARBA" id="ARBA00023136"/>
    </source>
</evidence>
<dbReference type="AlphaFoldDB" id="W4K3F6"/>
<dbReference type="Gene3D" id="1.20.120.1630">
    <property type="match status" value="1"/>
</dbReference>
<dbReference type="Proteomes" id="UP000030671">
    <property type="component" value="Unassembled WGS sequence"/>
</dbReference>
<feature type="transmembrane region" description="Helical" evidence="18">
    <location>
        <begin position="13"/>
        <end position="32"/>
    </location>
</feature>
<evidence type="ECO:0000256" key="4">
    <source>
        <dbReference type="ARBA" id="ARBA00022603"/>
    </source>
</evidence>
<evidence type="ECO:0000256" key="8">
    <source>
        <dbReference type="ARBA" id="ARBA00022824"/>
    </source>
</evidence>
<feature type="topological domain" description="Cytoplasmic" evidence="17">
    <location>
        <begin position="68"/>
        <end position="94"/>
    </location>
</feature>
<reference evidence="19 20" key="1">
    <citation type="journal article" date="2012" name="New Phytol.">
        <title>Insight into trade-off between wood decay and parasitism from the genome of a fungal forest pathogen.</title>
        <authorList>
            <person name="Olson A."/>
            <person name="Aerts A."/>
            <person name="Asiegbu F."/>
            <person name="Belbahri L."/>
            <person name="Bouzid O."/>
            <person name="Broberg A."/>
            <person name="Canback B."/>
            <person name="Coutinho P.M."/>
            <person name="Cullen D."/>
            <person name="Dalman K."/>
            <person name="Deflorio G."/>
            <person name="van Diepen L.T."/>
            <person name="Dunand C."/>
            <person name="Duplessis S."/>
            <person name="Durling M."/>
            <person name="Gonthier P."/>
            <person name="Grimwood J."/>
            <person name="Fossdal C.G."/>
            <person name="Hansson D."/>
            <person name="Henrissat B."/>
            <person name="Hietala A."/>
            <person name="Himmelstrand K."/>
            <person name="Hoffmeister D."/>
            <person name="Hogberg N."/>
            <person name="James T.Y."/>
            <person name="Karlsson M."/>
            <person name="Kohler A."/>
            <person name="Kues U."/>
            <person name="Lee Y.H."/>
            <person name="Lin Y.C."/>
            <person name="Lind M."/>
            <person name="Lindquist E."/>
            <person name="Lombard V."/>
            <person name="Lucas S."/>
            <person name="Lunden K."/>
            <person name="Morin E."/>
            <person name="Murat C."/>
            <person name="Park J."/>
            <person name="Raffaello T."/>
            <person name="Rouze P."/>
            <person name="Salamov A."/>
            <person name="Schmutz J."/>
            <person name="Solheim H."/>
            <person name="Stahlberg J."/>
            <person name="Velez H."/>
            <person name="de Vries R.P."/>
            <person name="Wiebenga A."/>
            <person name="Woodward S."/>
            <person name="Yakovlev I."/>
            <person name="Garbelotto M."/>
            <person name="Martin F."/>
            <person name="Grigoriev I.V."/>
            <person name="Stenlid J."/>
        </authorList>
    </citation>
    <scope>NUCLEOTIDE SEQUENCE [LARGE SCALE GENOMIC DNA]</scope>
    <source>
        <strain evidence="19 20">TC 32-1</strain>
    </source>
</reference>
<dbReference type="GO" id="GO:0000773">
    <property type="term" value="F:phosphatidyl-N-methylethanolamine N-methyltransferase activity"/>
    <property type="evidence" value="ECO:0007669"/>
    <property type="project" value="UniProtKB-UniRule"/>
</dbReference>
<feature type="binding site" evidence="17">
    <location>
        <begin position="99"/>
        <end position="101"/>
    </location>
    <ligand>
        <name>S-adenosyl-L-methionine</name>
        <dbReference type="ChEBI" id="CHEBI:59789"/>
    </ligand>
</feature>
<dbReference type="STRING" id="747525.W4K3F6"/>
<dbReference type="EMBL" id="KI925460">
    <property type="protein sequence ID" value="ETW79611.1"/>
    <property type="molecule type" value="Genomic_DNA"/>
</dbReference>
<comment type="similarity">
    <text evidence="17">Belongs to the class VI-like SAM-binding methyltransferase superfamily. PEMT/PEM2 methyltransferase family.</text>
</comment>
<dbReference type="HOGENOM" id="CLU_086119_0_0_1"/>
<feature type="intramembrane region" description="Helical" evidence="17">
    <location>
        <begin position="13"/>
        <end position="33"/>
    </location>
</feature>
<dbReference type="PANTHER" id="PTHR15458:SF5">
    <property type="entry name" value="PHOSPHATIDYLETHANOLAMINE N-METHYLTRANSFERASE"/>
    <property type="match status" value="1"/>
</dbReference>
<dbReference type="EC" id="2.1.1.71" evidence="17"/>
<keyword evidence="11 17" id="KW-0496">Mitochondrion</keyword>
<comment type="function">
    <text evidence="17">Catalyzes the second two steps of the methylation pathway of phosphatidylcholine biosynthesis, the SAM-dependent methylation of phosphatidylmonomethylethanolamine (PMME) to phosphatidyldimethylethanolamine (PDME) and of PDME to phosphatidylcholine (PC).</text>
</comment>
<evidence type="ECO:0000256" key="11">
    <source>
        <dbReference type="ARBA" id="ARBA00023128"/>
    </source>
</evidence>
<comment type="pathway">
    <text evidence="1 17">Phospholipid metabolism; phosphatidylcholine biosynthesis.</text>
</comment>
<dbReference type="OrthoDB" id="8300106at2759"/>
<feature type="topological domain" description="Lumenal" evidence="17">
    <location>
        <begin position="116"/>
        <end position="158"/>
    </location>
</feature>
<dbReference type="GO" id="GO:0006656">
    <property type="term" value="P:phosphatidylcholine biosynthetic process"/>
    <property type="evidence" value="ECO:0007669"/>
    <property type="project" value="UniProtKB-UniRule"/>
</dbReference>
<dbReference type="FunFam" id="1.20.120.1630:FF:000005">
    <property type="entry name" value="Phosphatidylethanolamine N-methyltransferase"/>
    <property type="match status" value="1"/>
</dbReference>
<dbReference type="GO" id="GO:0005789">
    <property type="term" value="C:endoplasmic reticulum membrane"/>
    <property type="evidence" value="ECO:0007669"/>
    <property type="project" value="UniProtKB-SubCell"/>
</dbReference>
<keyword evidence="3 17" id="KW-0444">Lipid biosynthesis</keyword>
<organism evidence="19 20">
    <name type="scientific">Heterobasidion irregulare (strain TC 32-1)</name>
    <dbReference type="NCBI Taxonomy" id="747525"/>
    <lineage>
        <taxon>Eukaryota</taxon>
        <taxon>Fungi</taxon>
        <taxon>Dikarya</taxon>
        <taxon>Basidiomycota</taxon>
        <taxon>Agaricomycotina</taxon>
        <taxon>Agaricomycetes</taxon>
        <taxon>Russulales</taxon>
        <taxon>Bondarzewiaceae</taxon>
        <taxon>Heterobasidion</taxon>
        <taxon>Heterobasidion annosum species complex</taxon>
    </lineage>
</organism>
<feature type="topological domain" description="Lumenal" evidence="17">
    <location>
        <begin position="1"/>
        <end position="12"/>
    </location>
</feature>
<keyword evidence="13 17" id="KW-0594">Phospholipid biosynthesis</keyword>
<dbReference type="GO" id="GO:0031966">
    <property type="term" value="C:mitochondrial membrane"/>
    <property type="evidence" value="ECO:0007669"/>
    <property type="project" value="UniProtKB-SubCell"/>
</dbReference>
<accession>W4K3F6</accession>
<keyword evidence="12 17" id="KW-0472">Membrane</keyword>
<evidence type="ECO:0000313" key="20">
    <source>
        <dbReference type="Proteomes" id="UP000030671"/>
    </source>
</evidence>
<feature type="topological domain" description="Lumenal" evidence="17">
    <location>
        <begin position="34"/>
        <end position="45"/>
    </location>
</feature>
<dbReference type="InterPro" id="IPR007318">
    <property type="entry name" value="Phopholipid_MeTrfase"/>
</dbReference>
<evidence type="ECO:0000256" key="16">
    <source>
        <dbReference type="ARBA" id="ARBA00052459"/>
    </source>
</evidence>
<proteinExistence type="inferred from homology"/>
<dbReference type="InParanoid" id="W4K3F6"/>
<protein>
    <recommendedName>
        <fullName evidence="17">Phosphatidyl-N-methylethanolamine N-methyltransferase</fullName>
        <ecNumber evidence="17">2.1.1.71</ecNumber>
    </recommendedName>
    <alternativeName>
        <fullName evidence="17">Phospholipid methyltransferase</fullName>
        <shortName evidence="17">PLMT</shortName>
    </alternativeName>
</protein>
<evidence type="ECO:0000256" key="7">
    <source>
        <dbReference type="ARBA" id="ARBA00022692"/>
    </source>
</evidence>
<feature type="topological domain" description="Cytoplasmic" evidence="17">
    <location>
        <begin position="180"/>
        <end position="204"/>
    </location>
</feature>
<evidence type="ECO:0000256" key="10">
    <source>
        <dbReference type="ARBA" id="ARBA00023098"/>
    </source>
</evidence>
<comment type="catalytic activity">
    <reaction evidence="16 17">
        <text>a 1,2-diacyl-sn-glycero-3-phospho-N-methylethanolamine + S-adenosyl-L-methionine = a 1,2-diacyl-sn-glycero-3-phospho-N,N-dimethylethanolamine + S-adenosyl-L-homocysteine + H(+)</text>
        <dbReference type="Rhea" id="RHEA:32735"/>
        <dbReference type="ChEBI" id="CHEBI:15378"/>
        <dbReference type="ChEBI" id="CHEBI:57856"/>
        <dbReference type="ChEBI" id="CHEBI:59789"/>
        <dbReference type="ChEBI" id="CHEBI:64572"/>
        <dbReference type="ChEBI" id="CHEBI:64573"/>
        <dbReference type="EC" id="2.1.1.71"/>
    </reaction>
</comment>
<dbReference type="eggNOG" id="KOG4142">
    <property type="taxonomic scope" value="Eukaryota"/>
</dbReference>
<feature type="transmembrane region" description="Helical" evidence="18">
    <location>
        <begin position="92"/>
        <end position="120"/>
    </location>
</feature>
<evidence type="ECO:0000256" key="13">
    <source>
        <dbReference type="ARBA" id="ARBA00023209"/>
    </source>
</evidence>
<keyword evidence="5 17" id="KW-0808">Transferase</keyword>
<evidence type="ECO:0000256" key="18">
    <source>
        <dbReference type="SAM" id="Phobius"/>
    </source>
</evidence>
<sequence length="204" mass="22518">MASLQSLVDTSKVSLYLSLAAIAFNPTAWNIVARDEYRNKTLTRLFGGNARRACYFLALSIFVAGMVRDHLFQRALFEQPTVPLLPAPLSTVLPAALFAVGQTLVLTSTWALGITGTFLGDYFGILMDHRVEGFPFNVLRDPMYVGSTMCFAATSLWYESPAGLLITLYVYIVYIIALRFEGPFTDMIYSKRAASASDGSKKDI</sequence>
<keyword evidence="7 17" id="KW-0812">Transmembrane</keyword>
<evidence type="ECO:0000256" key="14">
    <source>
        <dbReference type="ARBA" id="ARBA00023264"/>
    </source>
</evidence>
<dbReference type="HAMAP" id="MF_03216">
    <property type="entry name" value="PLMT"/>
    <property type="match status" value="1"/>
</dbReference>
<evidence type="ECO:0000313" key="19">
    <source>
        <dbReference type="EMBL" id="ETW79611.1"/>
    </source>
</evidence>
<keyword evidence="10 17" id="KW-0443">Lipid metabolism</keyword>
<evidence type="ECO:0000256" key="17">
    <source>
        <dbReference type="HAMAP-Rule" id="MF_03216"/>
    </source>
</evidence>
<evidence type="ECO:0000256" key="3">
    <source>
        <dbReference type="ARBA" id="ARBA00022516"/>
    </source>
</evidence>
<dbReference type="GeneID" id="20676288"/>
<dbReference type="UniPathway" id="UPA00753"/>
<dbReference type="PANTHER" id="PTHR15458">
    <property type="entry name" value="PHOSPHATIDYLETHANOLAMINE N-METHYLTRANSFERASE"/>
    <property type="match status" value="1"/>
</dbReference>
<evidence type="ECO:0000256" key="9">
    <source>
        <dbReference type="ARBA" id="ARBA00022989"/>
    </source>
</evidence>
<evidence type="ECO:0000256" key="1">
    <source>
        <dbReference type="ARBA" id="ARBA00004969"/>
    </source>
</evidence>
<dbReference type="RefSeq" id="XP_009548179.1">
    <property type="nucleotide sequence ID" value="XM_009549884.1"/>
</dbReference>
<evidence type="ECO:0000256" key="15">
    <source>
        <dbReference type="ARBA" id="ARBA00051252"/>
    </source>
</evidence>
<dbReference type="Pfam" id="PF04191">
    <property type="entry name" value="PEMT"/>
    <property type="match status" value="1"/>
</dbReference>
<keyword evidence="9 17" id="KW-1133">Transmembrane helix</keyword>
<evidence type="ECO:0000256" key="6">
    <source>
        <dbReference type="ARBA" id="ARBA00022691"/>
    </source>
</evidence>
<keyword evidence="20" id="KW-1185">Reference proteome</keyword>
<dbReference type="FunCoup" id="W4K3F6">
    <property type="interactions" value="42"/>
</dbReference>
<evidence type="ECO:0000256" key="2">
    <source>
        <dbReference type="ARBA" id="ARBA00005189"/>
    </source>
</evidence>
<feature type="transmembrane region" description="Helical" evidence="18">
    <location>
        <begin position="53"/>
        <end position="72"/>
    </location>
</feature>
<dbReference type="InterPro" id="IPR024960">
    <property type="entry name" value="PEMT/MFAP"/>
</dbReference>
<dbReference type="PIRSF" id="PIRSF005444">
    <property type="entry name" value="PEMT"/>
    <property type="match status" value="1"/>
</dbReference>
<feature type="binding site" evidence="17">
    <location>
        <begin position="181"/>
        <end position="182"/>
    </location>
    <ligand>
        <name>S-adenosyl-L-methionine</name>
        <dbReference type="ChEBI" id="CHEBI:59789"/>
    </ligand>
</feature>
<keyword evidence="6 17" id="KW-0949">S-adenosyl-L-methionine</keyword>
<feature type="transmembrane region" description="Helical" evidence="18">
    <location>
        <begin position="164"/>
        <end position="182"/>
    </location>
</feature>
<comment type="subcellular location">
    <subcellularLocation>
        <location evidence="17">Endoplasmic reticulum membrane</location>
        <topology evidence="17">Multi-pass membrane protein</topology>
    </subcellularLocation>
    <subcellularLocation>
        <location evidence="17">Mitochondrion membrane</location>
        <topology evidence="17">Multi-pass membrane protein</topology>
    </subcellularLocation>
</comment>
<dbReference type="GO" id="GO:0032259">
    <property type="term" value="P:methylation"/>
    <property type="evidence" value="ECO:0007669"/>
    <property type="project" value="UniProtKB-KW"/>
</dbReference>
<dbReference type="PROSITE" id="PS51599">
    <property type="entry name" value="SAM_PEMT_PEM2"/>
    <property type="match status" value="1"/>
</dbReference>
<evidence type="ECO:0000256" key="5">
    <source>
        <dbReference type="ARBA" id="ARBA00022679"/>
    </source>
</evidence>
<keyword evidence="4 17" id="KW-0489">Methyltransferase</keyword>
<name>W4K3F6_HETIT</name>
<keyword evidence="8 17" id="KW-0256">Endoplasmic reticulum</keyword>
<comment type="pathway">
    <text evidence="2">Lipid metabolism.</text>
</comment>
<dbReference type="KEGG" id="hir:HETIRDRAFT_452735"/>
<gene>
    <name evidence="19" type="ORF">HETIRDRAFT_452735</name>
</gene>